<name>X1LCJ2_9ZZZZ</name>
<evidence type="ECO:0000313" key="1">
    <source>
        <dbReference type="EMBL" id="GAI00145.1"/>
    </source>
</evidence>
<dbReference type="EMBL" id="BARU01047544">
    <property type="protein sequence ID" value="GAI00145.1"/>
    <property type="molecule type" value="Genomic_DNA"/>
</dbReference>
<reference evidence="1" key="1">
    <citation type="journal article" date="2014" name="Front. Microbiol.">
        <title>High frequency of phylogenetically diverse reductive dehalogenase-homologous genes in deep subseafloor sedimentary metagenomes.</title>
        <authorList>
            <person name="Kawai M."/>
            <person name="Futagami T."/>
            <person name="Toyoda A."/>
            <person name="Takaki Y."/>
            <person name="Nishi S."/>
            <person name="Hori S."/>
            <person name="Arai W."/>
            <person name="Tsubouchi T."/>
            <person name="Morono Y."/>
            <person name="Uchiyama I."/>
            <person name="Ito T."/>
            <person name="Fujiyama A."/>
            <person name="Inagaki F."/>
            <person name="Takami H."/>
        </authorList>
    </citation>
    <scope>NUCLEOTIDE SEQUENCE</scope>
    <source>
        <strain evidence="1">Expedition CK06-06</strain>
    </source>
</reference>
<proteinExistence type="predicted"/>
<comment type="caution">
    <text evidence="1">The sequence shown here is derived from an EMBL/GenBank/DDBJ whole genome shotgun (WGS) entry which is preliminary data.</text>
</comment>
<gene>
    <name evidence="1" type="ORF">S03H2_71187</name>
</gene>
<accession>X1LCJ2</accession>
<organism evidence="1">
    <name type="scientific">marine sediment metagenome</name>
    <dbReference type="NCBI Taxonomy" id="412755"/>
    <lineage>
        <taxon>unclassified sequences</taxon>
        <taxon>metagenomes</taxon>
        <taxon>ecological metagenomes</taxon>
    </lineage>
</organism>
<feature type="non-terminal residue" evidence="1">
    <location>
        <position position="69"/>
    </location>
</feature>
<protein>
    <submittedName>
        <fullName evidence="1">Uncharacterized protein</fullName>
    </submittedName>
</protein>
<sequence>MVRVATTGKTEIGLEMPRRGKAKLANNPENITKAMLKPTEYSRLSIMPTLWILRILRTRIPGTKVRKIK</sequence>
<dbReference type="AlphaFoldDB" id="X1LCJ2"/>